<comment type="caution">
    <text evidence="1">The sequence shown here is derived from an EMBL/GenBank/DDBJ whole genome shotgun (WGS) entry which is preliminary data.</text>
</comment>
<reference evidence="1 2" key="1">
    <citation type="journal article" date="2019" name="Int. J. Syst. Evol. Microbiol.">
        <title>The Global Catalogue of Microorganisms (GCM) 10K type strain sequencing project: providing services to taxonomists for standard genome sequencing and annotation.</title>
        <authorList>
            <consortium name="The Broad Institute Genomics Platform"/>
            <consortium name="The Broad Institute Genome Sequencing Center for Infectious Disease"/>
            <person name="Wu L."/>
            <person name="Ma J."/>
        </authorList>
    </citation>
    <scope>NUCLEOTIDE SEQUENCE [LARGE SCALE GENOMIC DNA]</scope>
    <source>
        <strain evidence="1 2">JCM 12149</strain>
    </source>
</reference>
<name>A0ABN0ZI90_9BACI</name>
<dbReference type="EMBL" id="BAAADM010000055">
    <property type="protein sequence ID" value="GAA0447868.1"/>
    <property type="molecule type" value="Genomic_DNA"/>
</dbReference>
<keyword evidence="2" id="KW-1185">Reference proteome</keyword>
<gene>
    <name evidence="1" type="ORF">GCM10008983_27470</name>
</gene>
<protein>
    <recommendedName>
        <fullName evidence="3">DUF3726 domain-containing protein</fullName>
    </recommendedName>
</protein>
<dbReference type="Pfam" id="PF12525">
    <property type="entry name" value="DUF3726"/>
    <property type="match status" value="1"/>
</dbReference>
<organism evidence="1 2">
    <name type="scientific">Lentibacillus halophilus</name>
    <dbReference type="NCBI Taxonomy" id="295065"/>
    <lineage>
        <taxon>Bacteria</taxon>
        <taxon>Bacillati</taxon>
        <taxon>Bacillota</taxon>
        <taxon>Bacilli</taxon>
        <taxon>Bacillales</taxon>
        <taxon>Bacillaceae</taxon>
        <taxon>Lentibacillus</taxon>
    </lineage>
</organism>
<dbReference type="InterPro" id="IPR022201">
    <property type="entry name" value="DUF3726"/>
</dbReference>
<evidence type="ECO:0000313" key="1">
    <source>
        <dbReference type="EMBL" id="GAA0447868.1"/>
    </source>
</evidence>
<proteinExistence type="predicted"/>
<accession>A0ABN0ZI90</accession>
<sequence>MRVSFVELFIHCKKVFRACGIPYGCADDGAEVVTWSEFIGLKGMHVLQQEIPNMYPPGMRSVDLLLEDDNGLFRFDGNKQSAIILGKLMADYALALAETRETVRVHMTNTTRSHLLAQPAHYIASRNRGCLINYKTKNGEPMWILSTPEIAYPVFAEGNSAEEMVQHSLTAELGQYETTNLKSDDFWLVCTTETNLITSCIRNLRHEAKKGAIHLTESAKLKATFDKNYNNGLEVDDQAWKELGDIGDQTLVEATEASRQRGAGEMAQ</sequence>
<evidence type="ECO:0008006" key="3">
    <source>
        <dbReference type="Google" id="ProtNLM"/>
    </source>
</evidence>
<dbReference type="SUPFAM" id="SSF89733">
    <property type="entry name" value="L-sulfolactate dehydrogenase-like"/>
    <property type="match status" value="1"/>
</dbReference>
<dbReference type="InterPro" id="IPR036111">
    <property type="entry name" value="Mal/L-sulfo/L-lacto_DH-like_sf"/>
</dbReference>
<evidence type="ECO:0000313" key="2">
    <source>
        <dbReference type="Proteomes" id="UP001501459"/>
    </source>
</evidence>
<dbReference type="Proteomes" id="UP001501459">
    <property type="component" value="Unassembled WGS sequence"/>
</dbReference>
<dbReference type="RefSeq" id="WP_343754204.1">
    <property type="nucleotide sequence ID" value="NZ_BAAADM010000055.1"/>
</dbReference>